<protein>
    <submittedName>
        <fullName evidence="3">Alpha/beta hydrolase</fullName>
    </submittedName>
</protein>
<dbReference type="EMBL" id="JBBUTI010000005">
    <property type="protein sequence ID" value="MEK8046278.1"/>
    <property type="molecule type" value="Genomic_DNA"/>
</dbReference>
<evidence type="ECO:0000313" key="4">
    <source>
        <dbReference type="Proteomes" id="UP001379945"/>
    </source>
</evidence>
<gene>
    <name evidence="3" type="ORF">AACH00_07990</name>
</gene>
<evidence type="ECO:0000256" key="1">
    <source>
        <dbReference type="PROSITE-ProRule" id="PRU10038"/>
    </source>
</evidence>
<dbReference type="SUPFAM" id="SSF53474">
    <property type="entry name" value="alpha/beta-Hydrolases"/>
    <property type="match status" value="1"/>
</dbReference>
<dbReference type="PANTHER" id="PTHR23024:SF24">
    <property type="entry name" value="ALPHA_BETA HYDROLASE FOLD-3 DOMAIN-CONTAINING PROTEIN"/>
    <property type="match status" value="1"/>
</dbReference>
<comment type="caution">
    <text evidence="3">The sequence shown here is derived from an EMBL/GenBank/DDBJ whole genome shotgun (WGS) entry which is preliminary data.</text>
</comment>
<dbReference type="PROSITE" id="PS01174">
    <property type="entry name" value="LIPASE_GDXG_SER"/>
    <property type="match status" value="1"/>
</dbReference>
<accession>A0ABU9C3C5</accession>
<keyword evidence="3" id="KW-0378">Hydrolase</keyword>
<dbReference type="RefSeq" id="WP_341398566.1">
    <property type="nucleotide sequence ID" value="NZ_JBBUTI010000005.1"/>
</dbReference>
<dbReference type="Proteomes" id="UP001379945">
    <property type="component" value="Unassembled WGS sequence"/>
</dbReference>
<feature type="domain" description="Alpha/beta hydrolase fold-3" evidence="2">
    <location>
        <begin position="79"/>
        <end position="291"/>
    </location>
</feature>
<dbReference type="InterPro" id="IPR033140">
    <property type="entry name" value="Lipase_GDXG_put_SER_AS"/>
</dbReference>
<dbReference type="Gene3D" id="3.40.50.1820">
    <property type="entry name" value="alpha/beta hydrolase"/>
    <property type="match status" value="1"/>
</dbReference>
<dbReference type="PANTHER" id="PTHR23024">
    <property type="entry name" value="ARYLACETAMIDE DEACETYLASE"/>
    <property type="match status" value="1"/>
</dbReference>
<reference evidence="3 4" key="1">
    <citation type="submission" date="2024-04" db="EMBL/GenBank/DDBJ databases">
        <title>Novel species of the genus Ideonella isolated from streams.</title>
        <authorList>
            <person name="Lu H."/>
        </authorList>
    </citation>
    <scope>NUCLEOTIDE SEQUENCE [LARGE SCALE GENOMIC DNA]</scope>
    <source>
        <strain evidence="3 4">LYT19W</strain>
    </source>
</reference>
<dbReference type="InterPro" id="IPR029058">
    <property type="entry name" value="AB_hydrolase_fold"/>
</dbReference>
<feature type="active site" evidence="1">
    <location>
        <position position="161"/>
    </location>
</feature>
<evidence type="ECO:0000313" key="3">
    <source>
        <dbReference type="EMBL" id="MEK8046278.1"/>
    </source>
</evidence>
<organism evidence="3 4">
    <name type="scientific">Ideonella margarita</name>
    <dbReference type="NCBI Taxonomy" id="2984191"/>
    <lineage>
        <taxon>Bacteria</taxon>
        <taxon>Pseudomonadati</taxon>
        <taxon>Pseudomonadota</taxon>
        <taxon>Betaproteobacteria</taxon>
        <taxon>Burkholderiales</taxon>
        <taxon>Sphaerotilaceae</taxon>
        <taxon>Ideonella</taxon>
    </lineage>
</organism>
<dbReference type="InterPro" id="IPR013094">
    <property type="entry name" value="AB_hydrolase_3"/>
</dbReference>
<name>A0ABU9C3C5_9BURK</name>
<dbReference type="Pfam" id="PF07859">
    <property type="entry name" value="Abhydrolase_3"/>
    <property type="match status" value="1"/>
</dbReference>
<keyword evidence="4" id="KW-1185">Reference proteome</keyword>
<proteinExistence type="predicted"/>
<dbReference type="GO" id="GO:0016787">
    <property type="term" value="F:hydrolase activity"/>
    <property type="evidence" value="ECO:0007669"/>
    <property type="project" value="UniProtKB-KW"/>
</dbReference>
<sequence length="317" mass="32903">MLDLQLEKLLQHARAAGMPDLCDVPLPAARGLYRQLMSAISQPEAPVHQRDVQLPGVAEGSSLGARVYAPPDAHRLPVVLWFHGGGYVLGDLDAYDGLCRQLSLDAQAVVVSIDYRLAPEHPFPAAFDDARASLSWLLSAAGTAALGEAADLTRLAVAGDSAGAVLAASVALHGRDAGLPPLRCMALAYPPAAGSQPGVFPSRARHASGPTLTAATVAFFDKAFFGEAACAPDWRAAPLSAPSLAGLPPTLIQLAAWDLLRDEGEALAARMLAAGTPVTLVEFHGLAHGYLGQGAAVAAAHSALRQMGQYLHDGLRV</sequence>
<evidence type="ECO:0000259" key="2">
    <source>
        <dbReference type="Pfam" id="PF07859"/>
    </source>
</evidence>
<dbReference type="InterPro" id="IPR050466">
    <property type="entry name" value="Carboxylest/Gibb_receptor"/>
</dbReference>